<evidence type="ECO:0000313" key="16">
    <source>
        <dbReference type="Proteomes" id="UP000440732"/>
    </source>
</evidence>
<proteinExistence type="predicted"/>
<dbReference type="Proteomes" id="UP000460718">
    <property type="component" value="Unassembled WGS sequence"/>
</dbReference>
<reference evidence="18 19" key="1">
    <citation type="submission" date="2018-09" db="EMBL/GenBank/DDBJ databases">
        <title>Genomic investigation of the strawberry pathogen Phytophthora fragariae indicates pathogenicity is determined by transcriptional variation in three key races.</title>
        <authorList>
            <person name="Adams T.M."/>
            <person name="Armitage A.D."/>
            <person name="Sobczyk M.K."/>
            <person name="Bates H.J."/>
            <person name="Dunwell J.M."/>
            <person name="Nellist C.F."/>
            <person name="Harrison R.J."/>
        </authorList>
    </citation>
    <scope>NUCLEOTIDE SEQUENCE [LARGE SCALE GENOMIC DNA]</scope>
    <source>
        <strain evidence="10 14">A4</strain>
        <strain evidence="9 15">BC-1</strain>
        <strain evidence="8 19">BC-23</strain>
        <strain evidence="7 13">NOV-27</strain>
        <strain evidence="6 16">NOV-5</strain>
        <strain evidence="5 17">NOV-71</strain>
        <strain evidence="11 20">NOV-77</strain>
        <strain evidence="2 12">NOV-9</strain>
        <strain evidence="4 21">ONT-3</strain>
        <strain evidence="3 18">SCRP245</strain>
    </source>
</reference>
<dbReference type="EMBL" id="QXFZ01000195">
    <property type="protein sequence ID" value="KAE9127623.1"/>
    <property type="molecule type" value="Genomic_DNA"/>
</dbReference>
<evidence type="ECO:0000313" key="18">
    <source>
        <dbReference type="Proteomes" id="UP000460718"/>
    </source>
</evidence>
<dbReference type="EMBL" id="QXGA01000166">
    <property type="protein sequence ID" value="KAE9150985.1"/>
    <property type="molecule type" value="Genomic_DNA"/>
</dbReference>
<evidence type="ECO:0000313" key="17">
    <source>
        <dbReference type="Proteomes" id="UP000441208"/>
    </source>
</evidence>
<evidence type="ECO:0000256" key="1">
    <source>
        <dbReference type="SAM" id="MobiDB-lite"/>
    </source>
</evidence>
<comment type="caution">
    <text evidence="3">The sequence shown here is derived from an EMBL/GenBank/DDBJ whole genome shotgun (WGS) entry which is preliminary data.</text>
</comment>
<dbReference type="EMBL" id="QXGF01000210">
    <property type="protein sequence ID" value="KAE8944305.1"/>
    <property type="molecule type" value="Genomic_DNA"/>
</dbReference>
<gene>
    <name evidence="10" type="ORF">PF001_g4760</name>
    <name evidence="9" type="ORF">PF002_g6212</name>
    <name evidence="8" type="ORF">PF004_g4600</name>
    <name evidence="7" type="ORF">PF005_g5480</name>
    <name evidence="6" type="ORF">PF006_g4685</name>
    <name evidence="5" type="ORF">PF007_g5548</name>
    <name evidence="11" type="ORF">PF008_g3419</name>
    <name evidence="2" type="ORF">PF009_g6005</name>
    <name evidence="4" type="ORF">PF010_g4919</name>
    <name evidence="3" type="ORF">PF011_g4461</name>
</gene>
<dbReference type="Proteomes" id="UP000429523">
    <property type="component" value="Unassembled WGS sequence"/>
</dbReference>
<keyword evidence="13" id="KW-1185">Reference proteome</keyword>
<dbReference type="Proteomes" id="UP000433483">
    <property type="component" value="Unassembled WGS sequence"/>
</dbReference>
<name>A0A6A3LWG9_9STRA</name>
<dbReference type="AlphaFoldDB" id="A0A6A3LWG9"/>
<dbReference type="EMBL" id="QXGE01000168">
    <property type="protein sequence ID" value="KAE9321732.1"/>
    <property type="molecule type" value="Genomic_DNA"/>
</dbReference>
<evidence type="ECO:0000313" key="13">
    <source>
        <dbReference type="Proteomes" id="UP000433483"/>
    </source>
</evidence>
<dbReference type="Proteomes" id="UP000440732">
    <property type="component" value="Unassembled WGS sequence"/>
</dbReference>
<dbReference type="EMBL" id="QXFY01000105">
    <property type="protein sequence ID" value="KAE9356847.1"/>
    <property type="molecule type" value="Genomic_DNA"/>
</dbReference>
<evidence type="ECO:0000313" key="4">
    <source>
        <dbReference type="EMBL" id="KAE9127370.1"/>
    </source>
</evidence>
<evidence type="ECO:0000313" key="10">
    <source>
        <dbReference type="EMBL" id="KAE9321732.1"/>
    </source>
</evidence>
<evidence type="ECO:0000313" key="5">
    <source>
        <dbReference type="EMBL" id="KAE9127623.1"/>
    </source>
</evidence>
<protein>
    <submittedName>
        <fullName evidence="3">Uncharacterized protein</fullName>
    </submittedName>
</protein>
<evidence type="ECO:0000313" key="21">
    <source>
        <dbReference type="Proteomes" id="UP000488956"/>
    </source>
</evidence>
<dbReference type="Proteomes" id="UP000437068">
    <property type="component" value="Unassembled WGS sequence"/>
</dbReference>
<evidence type="ECO:0000313" key="8">
    <source>
        <dbReference type="EMBL" id="KAE9246860.1"/>
    </source>
</evidence>
<accession>A0A6A3LWG9</accession>
<evidence type="ECO:0000313" key="15">
    <source>
        <dbReference type="Proteomes" id="UP000440367"/>
    </source>
</evidence>
<dbReference type="EMBL" id="QXFX01000176">
    <property type="protein sequence ID" value="KAE9127370.1"/>
    <property type="molecule type" value="Genomic_DNA"/>
</dbReference>
<evidence type="ECO:0000313" key="2">
    <source>
        <dbReference type="EMBL" id="KAE8944305.1"/>
    </source>
</evidence>
<dbReference type="EMBL" id="QXGB01000191">
    <property type="protein sequence ID" value="KAE9225509.1"/>
    <property type="molecule type" value="Genomic_DNA"/>
</dbReference>
<dbReference type="Proteomes" id="UP000488956">
    <property type="component" value="Unassembled WGS sequence"/>
</dbReference>
<evidence type="ECO:0000313" key="11">
    <source>
        <dbReference type="EMBL" id="KAE9356847.1"/>
    </source>
</evidence>
<dbReference type="EMBL" id="QXFW01000162">
    <property type="protein sequence ID" value="KAE9022448.1"/>
    <property type="molecule type" value="Genomic_DNA"/>
</dbReference>
<dbReference type="Proteomes" id="UP000476176">
    <property type="component" value="Unassembled WGS sequence"/>
</dbReference>
<dbReference type="OrthoDB" id="10290182at2759"/>
<evidence type="ECO:0000313" key="12">
    <source>
        <dbReference type="Proteomes" id="UP000429523"/>
    </source>
</evidence>
<organism evidence="3 18">
    <name type="scientific">Phytophthora fragariae</name>
    <dbReference type="NCBI Taxonomy" id="53985"/>
    <lineage>
        <taxon>Eukaryota</taxon>
        <taxon>Sar</taxon>
        <taxon>Stramenopiles</taxon>
        <taxon>Oomycota</taxon>
        <taxon>Peronosporomycetes</taxon>
        <taxon>Peronosporales</taxon>
        <taxon>Peronosporaceae</taxon>
        <taxon>Phytophthora</taxon>
    </lineage>
</organism>
<evidence type="ECO:0000313" key="6">
    <source>
        <dbReference type="EMBL" id="KAE9150985.1"/>
    </source>
</evidence>
<feature type="region of interest" description="Disordered" evidence="1">
    <location>
        <begin position="13"/>
        <end position="32"/>
    </location>
</feature>
<evidence type="ECO:0000313" key="3">
    <source>
        <dbReference type="EMBL" id="KAE9022448.1"/>
    </source>
</evidence>
<dbReference type="Proteomes" id="UP000441208">
    <property type="component" value="Unassembled WGS sequence"/>
</dbReference>
<evidence type="ECO:0000313" key="9">
    <source>
        <dbReference type="EMBL" id="KAE9247549.1"/>
    </source>
</evidence>
<dbReference type="EMBL" id="QXGD01000213">
    <property type="protein sequence ID" value="KAE9247549.1"/>
    <property type="molecule type" value="Genomic_DNA"/>
</dbReference>
<evidence type="ECO:0000313" key="19">
    <source>
        <dbReference type="Proteomes" id="UP000476176"/>
    </source>
</evidence>
<evidence type="ECO:0000313" key="7">
    <source>
        <dbReference type="EMBL" id="KAE9225509.1"/>
    </source>
</evidence>
<dbReference type="Proteomes" id="UP000486351">
    <property type="component" value="Unassembled WGS sequence"/>
</dbReference>
<dbReference type="EMBL" id="QXGC01000161">
    <property type="protein sequence ID" value="KAE9246860.1"/>
    <property type="molecule type" value="Genomic_DNA"/>
</dbReference>
<evidence type="ECO:0000313" key="14">
    <source>
        <dbReference type="Proteomes" id="UP000437068"/>
    </source>
</evidence>
<dbReference type="Proteomes" id="UP000440367">
    <property type="component" value="Unassembled WGS sequence"/>
</dbReference>
<sequence length="32" mass="3420">MVASQATIEMLLMGSSQDDTTEETCDASKRIG</sequence>
<evidence type="ECO:0000313" key="20">
    <source>
        <dbReference type="Proteomes" id="UP000486351"/>
    </source>
</evidence>